<keyword evidence="6 7" id="KW-0472">Membrane</keyword>
<dbReference type="PANTHER" id="PTHR24221:SF397">
    <property type="entry name" value="ABC TRANSPORTER, ATP-BINDING TRANSMEMBRANE PROTEIN"/>
    <property type="match status" value="1"/>
</dbReference>
<evidence type="ECO:0000256" key="3">
    <source>
        <dbReference type="ARBA" id="ARBA00022741"/>
    </source>
</evidence>
<dbReference type="InterPro" id="IPR036640">
    <property type="entry name" value="ABC1_TM_sf"/>
</dbReference>
<evidence type="ECO:0000313" key="11">
    <source>
        <dbReference type="Proteomes" id="UP001232750"/>
    </source>
</evidence>
<dbReference type="SUPFAM" id="SSF52540">
    <property type="entry name" value="P-loop containing nucleoside triphosphate hydrolases"/>
    <property type="match status" value="1"/>
</dbReference>
<feature type="transmembrane region" description="Helical" evidence="7">
    <location>
        <begin position="143"/>
        <end position="165"/>
    </location>
</feature>
<dbReference type="PANTHER" id="PTHR24221">
    <property type="entry name" value="ATP-BINDING CASSETTE SUB-FAMILY B"/>
    <property type="match status" value="1"/>
</dbReference>
<keyword evidence="3" id="KW-0547">Nucleotide-binding</keyword>
<keyword evidence="11" id="KW-1185">Reference proteome</keyword>
<feature type="transmembrane region" description="Helical" evidence="7">
    <location>
        <begin position="258"/>
        <end position="279"/>
    </location>
</feature>
<dbReference type="Pfam" id="PF00664">
    <property type="entry name" value="ABC_membrane"/>
    <property type="match status" value="1"/>
</dbReference>
<dbReference type="GO" id="GO:0005524">
    <property type="term" value="F:ATP binding"/>
    <property type="evidence" value="ECO:0007669"/>
    <property type="project" value="UniProtKB-KW"/>
</dbReference>
<dbReference type="EMBL" id="JASJEU010000008">
    <property type="protein sequence ID" value="MDJ1650029.1"/>
    <property type="molecule type" value="Genomic_DNA"/>
</dbReference>
<evidence type="ECO:0000256" key="7">
    <source>
        <dbReference type="SAM" id="Phobius"/>
    </source>
</evidence>
<feature type="transmembrane region" description="Helical" evidence="7">
    <location>
        <begin position="171"/>
        <end position="190"/>
    </location>
</feature>
<sequence length="598" mass="64274">MAGTGRHRGEGGRSWLGTLLSYSGRCKGKMALSLAASIASVGTGFVPFYAVFRIVEAAMEGRLTFEIAAPWLCLAAGSHVASKALFGISTLLSHVSAYTILETLRRDFVEKLMRASLGTVQGKSIGQIKNVFLDRIEGIEVPLAHMIPELSGSTLLALGLAAWLVAIDWRMAAACLVSVPIGLGIFASSLKEFNARYAAYMAESNHVNSVIVEYIEGIQVVKAFNQASDSYRKYADAVRSFKDYTMGWFRSTWVGMNLMASIMPTTLLGVLPVGLWMYFAGALSPSQFAMCVILALAVVDPIMRFTSFVNEMKSMEYAVADTREFLDLPELSDPAERALPLDASIEMKDVRFAYDEGDDVLHGVSLAIPQGSFTALVGPSGSGKSTIARLVARHWDVCGGSVTVGGVDVREMPLDQLSELVSFVAQDNYLFDATIRENIRLGRPQATDEEVAEAARAACCDEFVSKLPQGYDTQAGAAGGALSGGERQRISIARAILKDAPIVLLDEATAFTDPENEDKIQRSIAKLSAGKTLVVIAHRLSTITAADNIVVIDKGSIVDQGTHDDLLAKCSLYGRMWRAHIGARSWAAGSSGQKGGSR</sequence>
<keyword evidence="4 10" id="KW-0067">ATP-binding</keyword>
<dbReference type="SUPFAM" id="SSF90123">
    <property type="entry name" value="ABC transporter transmembrane region"/>
    <property type="match status" value="1"/>
</dbReference>
<dbReference type="InterPro" id="IPR003593">
    <property type="entry name" value="AAA+_ATPase"/>
</dbReference>
<dbReference type="PROSITE" id="PS50929">
    <property type="entry name" value="ABC_TM1F"/>
    <property type="match status" value="1"/>
</dbReference>
<comment type="caution">
    <text evidence="10">The sequence shown here is derived from an EMBL/GenBank/DDBJ whole genome shotgun (WGS) entry which is preliminary data.</text>
</comment>
<comment type="subcellular location">
    <subcellularLocation>
        <location evidence="1">Cell membrane</location>
        <topology evidence="1">Multi-pass membrane protein</topology>
    </subcellularLocation>
</comment>
<feature type="domain" description="ABC transmembrane type-1" evidence="9">
    <location>
        <begin position="31"/>
        <end position="314"/>
    </location>
</feature>
<feature type="transmembrane region" description="Helical" evidence="7">
    <location>
        <begin position="285"/>
        <end position="303"/>
    </location>
</feature>
<dbReference type="InterPro" id="IPR011527">
    <property type="entry name" value="ABC1_TM_dom"/>
</dbReference>
<proteinExistence type="predicted"/>
<evidence type="ECO:0000256" key="2">
    <source>
        <dbReference type="ARBA" id="ARBA00022692"/>
    </source>
</evidence>
<gene>
    <name evidence="10" type="ORF">QNJ86_04400</name>
</gene>
<evidence type="ECO:0000256" key="5">
    <source>
        <dbReference type="ARBA" id="ARBA00022989"/>
    </source>
</evidence>
<feature type="transmembrane region" description="Helical" evidence="7">
    <location>
        <begin position="31"/>
        <end position="52"/>
    </location>
</feature>
<evidence type="ECO:0000256" key="4">
    <source>
        <dbReference type="ARBA" id="ARBA00022840"/>
    </source>
</evidence>
<reference evidence="10 11" key="1">
    <citation type="submission" date="2023-05" db="EMBL/GenBank/DDBJ databases">
        <title>Gordonibacter KGMB12511T sp. nov., isolated from faeces of healthy Korean.</title>
        <authorList>
            <person name="Kim H.S."/>
            <person name="Kim J.-S."/>
            <person name="Suh M.K."/>
            <person name="Eom M.K."/>
            <person name="Do H.E."/>
            <person name="Lee J.-S."/>
        </authorList>
    </citation>
    <scope>NUCLEOTIDE SEQUENCE [LARGE SCALE GENOMIC DNA]</scope>
    <source>
        <strain evidence="10 11">KGMB12511</strain>
    </source>
</reference>
<accession>A0ABT7DKH6</accession>
<organism evidence="10 11">
    <name type="scientific">Gordonibacter faecis</name>
    <dbReference type="NCBI Taxonomy" id="3047475"/>
    <lineage>
        <taxon>Bacteria</taxon>
        <taxon>Bacillati</taxon>
        <taxon>Actinomycetota</taxon>
        <taxon>Coriobacteriia</taxon>
        <taxon>Eggerthellales</taxon>
        <taxon>Eggerthellaceae</taxon>
        <taxon>Gordonibacter</taxon>
    </lineage>
</organism>
<evidence type="ECO:0000256" key="1">
    <source>
        <dbReference type="ARBA" id="ARBA00004651"/>
    </source>
</evidence>
<dbReference type="SMART" id="SM00382">
    <property type="entry name" value="AAA"/>
    <property type="match status" value="1"/>
</dbReference>
<dbReference type="InterPro" id="IPR039421">
    <property type="entry name" value="Type_1_exporter"/>
</dbReference>
<dbReference type="InterPro" id="IPR003439">
    <property type="entry name" value="ABC_transporter-like_ATP-bd"/>
</dbReference>
<dbReference type="PROSITE" id="PS00211">
    <property type="entry name" value="ABC_TRANSPORTER_1"/>
    <property type="match status" value="1"/>
</dbReference>
<dbReference type="PROSITE" id="PS50893">
    <property type="entry name" value="ABC_TRANSPORTER_2"/>
    <property type="match status" value="1"/>
</dbReference>
<name>A0ABT7DKH6_9ACTN</name>
<keyword evidence="5 7" id="KW-1133">Transmembrane helix</keyword>
<evidence type="ECO:0000256" key="6">
    <source>
        <dbReference type="ARBA" id="ARBA00023136"/>
    </source>
</evidence>
<dbReference type="Pfam" id="PF00005">
    <property type="entry name" value="ABC_tran"/>
    <property type="match status" value="1"/>
</dbReference>
<evidence type="ECO:0000313" key="10">
    <source>
        <dbReference type="EMBL" id="MDJ1650029.1"/>
    </source>
</evidence>
<evidence type="ECO:0000259" key="9">
    <source>
        <dbReference type="PROSITE" id="PS50929"/>
    </source>
</evidence>
<dbReference type="InterPro" id="IPR027417">
    <property type="entry name" value="P-loop_NTPase"/>
</dbReference>
<dbReference type="Gene3D" id="1.20.1560.10">
    <property type="entry name" value="ABC transporter type 1, transmembrane domain"/>
    <property type="match status" value="1"/>
</dbReference>
<dbReference type="RefSeq" id="WP_283831378.1">
    <property type="nucleotide sequence ID" value="NZ_JASJEU010000008.1"/>
</dbReference>
<keyword evidence="2 7" id="KW-0812">Transmembrane</keyword>
<dbReference type="InterPro" id="IPR017871">
    <property type="entry name" value="ABC_transporter-like_CS"/>
</dbReference>
<evidence type="ECO:0000259" key="8">
    <source>
        <dbReference type="PROSITE" id="PS50893"/>
    </source>
</evidence>
<feature type="domain" description="ABC transporter" evidence="8">
    <location>
        <begin position="345"/>
        <end position="579"/>
    </location>
</feature>
<dbReference type="Proteomes" id="UP001232750">
    <property type="component" value="Unassembled WGS sequence"/>
</dbReference>
<dbReference type="Gene3D" id="3.40.50.300">
    <property type="entry name" value="P-loop containing nucleotide triphosphate hydrolases"/>
    <property type="match status" value="1"/>
</dbReference>
<protein>
    <submittedName>
        <fullName evidence="10">ABC transporter ATP-binding protein</fullName>
    </submittedName>
</protein>